<gene>
    <name evidence="2" type="ORF">RU93_GL001382</name>
</gene>
<comment type="similarity">
    <text evidence="1">Belongs to the HesB/IscA family.</text>
</comment>
<dbReference type="STRING" id="328396.RU93_GL001382"/>
<evidence type="ECO:0000313" key="3">
    <source>
        <dbReference type="Proteomes" id="UP000182149"/>
    </source>
</evidence>
<evidence type="ECO:0000256" key="1">
    <source>
        <dbReference type="ARBA" id="ARBA00006718"/>
    </source>
</evidence>
<dbReference type="InterPro" id="IPR035903">
    <property type="entry name" value="HesB-like_dom_sf"/>
</dbReference>
<evidence type="ECO:0000313" key="2">
    <source>
        <dbReference type="EMBL" id="OJG11387.1"/>
    </source>
</evidence>
<name>A0A1L8QV53_9ENTE</name>
<dbReference type="OrthoDB" id="1645729at2"/>
<dbReference type="Proteomes" id="UP000182149">
    <property type="component" value="Unassembled WGS sequence"/>
</dbReference>
<protein>
    <recommendedName>
        <fullName evidence="4">Iron-sulfur cluster biosynthesis protein</fullName>
    </recommendedName>
</protein>
<dbReference type="EMBL" id="JXKD01000003">
    <property type="protein sequence ID" value="OJG11387.1"/>
    <property type="molecule type" value="Genomic_DNA"/>
</dbReference>
<reference evidence="2 3" key="1">
    <citation type="submission" date="2014-12" db="EMBL/GenBank/DDBJ databases">
        <title>Draft genome sequences of 29 type strains of Enterococci.</title>
        <authorList>
            <person name="Zhong Z."/>
            <person name="Sun Z."/>
            <person name="Liu W."/>
            <person name="Zhang W."/>
            <person name="Zhang H."/>
        </authorList>
    </citation>
    <scope>NUCLEOTIDE SEQUENCE [LARGE SCALE GENOMIC DNA]</scope>
    <source>
        <strain evidence="2 3">DSM 17690</strain>
    </source>
</reference>
<dbReference type="RefSeq" id="WP_071874131.1">
    <property type="nucleotide sequence ID" value="NZ_JBHSHF010000014.1"/>
</dbReference>
<keyword evidence="3" id="KW-1185">Reference proteome</keyword>
<dbReference type="SUPFAM" id="SSF89360">
    <property type="entry name" value="HesB-like domain"/>
    <property type="match status" value="1"/>
</dbReference>
<organism evidence="2 3">
    <name type="scientific">Enterococcus aquimarinus</name>
    <dbReference type="NCBI Taxonomy" id="328396"/>
    <lineage>
        <taxon>Bacteria</taxon>
        <taxon>Bacillati</taxon>
        <taxon>Bacillota</taxon>
        <taxon>Bacilli</taxon>
        <taxon>Lactobacillales</taxon>
        <taxon>Enterococcaceae</taxon>
        <taxon>Enterococcus</taxon>
    </lineage>
</organism>
<comment type="caution">
    <text evidence="2">The sequence shown here is derived from an EMBL/GenBank/DDBJ whole genome shotgun (WGS) entry which is preliminary data.</text>
</comment>
<sequence length="98" mass="11450">MKVTVTPKVLEWFKKEIVLEPGQGIRFFGKVYGSTQVHEGFSVGMSVDLPERVMFQETIDGVLFFIDKNDDWFFRGYDVVVDYDEELHEPTYIFSEEA</sequence>
<dbReference type="PIRSF" id="PIRSF034852">
    <property type="entry name" value="UCP034852"/>
    <property type="match status" value="1"/>
</dbReference>
<evidence type="ECO:0008006" key="4">
    <source>
        <dbReference type="Google" id="ProtNLM"/>
    </source>
</evidence>
<accession>A0A1L8QV53</accession>
<dbReference type="AlphaFoldDB" id="A0A1L8QV53"/>
<proteinExistence type="inferred from homology"/>
<dbReference type="InterPro" id="IPR008326">
    <property type="entry name" value="PdhI-like"/>
</dbReference>